<accession>A0A7C4NU74</accession>
<keyword evidence="5" id="KW-0413">Isomerase</keyword>
<dbReference type="PANTHER" id="PTHR30268">
    <property type="entry name" value="L-RHAMNOSE ISOMERASE"/>
    <property type="match status" value="1"/>
</dbReference>
<dbReference type="EMBL" id="DTCK01000042">
    <property type="protein sequence ID" value="HGQ36633.1"/>
    <property type="molecule type" value="Genomic_DNA"/>
</dbReference>
<dbReference type="SUPFAM" id="SSF51658">
    <property type="entry name" value="Xylose isomerase-like"/>
    <property type="match status" value="1"/>
</dbReference>
<gene>
    <name evidence="9" type="ORF">ENU08_07905</name>
    <name evidence="8" type="ORF">ENU41_08190</name>
</gene>
<evidence type="ECO:0000256" key="6">
    <source>
        <dbReference type="ARBA" id="ARBA00023277"/>
    </source>
</evidence>
<reference evidence="9" key="1">
    <citation type="journal article" date="2020" name="mSystems">
        <title>Genome- and Community-Level Interaction Insights into Carbon Utilization and Element Cycling Functions of Hydrothermarchaeota in Hydrothermal Sediment.</title>
        <authorList>
            <person name="Zhou Z."/>
            <person name="Liu Y."/>
            <person name="Xu W."/>
            <person name="Pan J."/>
            <person name="Luo Z.H."/>
            <person name="Li M."/>
        </authorList>
    </citation>
    <scope>NUCLEOTIDE SEQUENCE [LARGE SCALE GENOMIC DNA]</scope>
    <source>
        <strain evidence="9">SpSt-637</strain>
        <strain evidence="8">SpSt-667</strain>
    </source>
</reference>
<dbReference type="Gene3D" id="3.20.20.150">
    <property type="entry name" value="Divalent-metal-dependent TIM barrel enzymes"/>
    <property type="match status" value="1"/>
</dbReference>
<dbReference type="GO" id="GO:0009045">
    <property type="term" value="F:xylose isomerase activity"/>
    <property type="evidence" value="ECO:0007669"/>
    <property type="project" value="InterPro"/>
</dbReference>
<dbReference type="PROSITE" id="PS51415">
    <property type="entry name" value="XYLOSE_ISOMERASE"/>
    <property type="match status" value="1"/>
</dbReference>
<dbReference type="PRINTS" id="PR00688">
    <property type="entry name" value="XYLOSISMRASE"/>
</dbReference>
<evidence type="ECO:0000313" key="8">
    <source>
        <dbReference type="EMBL" id="HGQ36633.1"/>
    </source>
</evidence>
<dbReference type="GO" id="GO:0008740">
    <property type="term" value="F:L-rhamnose isomerase activity"/>
    <property type="evidence" value="ECO:0007669"/>
    <property type="project" value="TreeGrafter"/>
</dbReference>
<dbReference type="GO" id="GO:0019301">
    <property type="term" value="P:rhamnose catabolic process"/>
    <property type="evidence" value="ECO:0007669"/>
    <property type="project" value="TreeGrafter"/>
</dbReference>
<dbReference type="Pfam" id="PF01261">
    <property type="entry name" value="AP_endonuc_2"/>
    <property type="match status" value="1"/>
</dbReference>
<evidence type="ECO:0000256" key="3">
    <source>
        <dbReference type="ARBA" id="ARBA00022723"/>
    </source>
</evidence>
<dbReference type="GO" id="GO:0046872">
    <property type="term" value="F:metal ion binding"/>
    <property type="evidence" value="ECO:0007669"/>
    <property type="project" value="UniProtKB-KW"/>
</dbReference>
<dbReference type="InterPro" id="IPR050337">
    <property type="entry name" value="L-rhamnose_isomerase"/>
</dbReference>
<dbReference type="EMBL" id="DTBD01000071">
    <property type="protein sequence ID" value="HGQ65152.1"/>
    <property type="molecule type" value="Genomic_DNA"/>
</dbReference>
<evidence type="ECO:0000256" key="1">
    <source>
        <dbReference type="ARBA" id="ARBA00004496"/>
    </source>
</evidence>
<keyword evidence="4" id="KW-0464">Manganese</keyword>
<feature type="domain" description="Xylose isomerase-like TIM barrel" evidence="7">
    <location>
        <begin position="43"/>
        <end position="285"/>
    </location>
</feature>
<evidence type="ECO:0000256" key="5">
    <source>
        <dbReference type="ARBA" id="ARBA00023235"/>
    </source>
</evidence>
<protein>
    <recommendedName>
        <fullName evidence="7">Xylose isomerase-like TIM barrel domain-containing protein</fullName>
    </recommendedName>
</protein>
<evidence type="ECO:0000256" key="4">
    <source>
        <dbReference type="ARBA" id="ARBA00023211"/>
    </source>
</evidence>
<sequence length="331" mass="37542">MALRFSTGIWIFGAGVERFAPMGYKPAKPIIELIDDAAKVEDLQGLEFHYPTEVNEENVKAVKDALSSHKIEAAAVAPVLSQEAQWARGALCALDPEIRRKAIERCKKAVDIARELGAEILIIWPGREGFDFPFTSDYRKLWGNYISAIKEVAEYGSDLKVALEYKMEDPSSYLLHGSAGRTLTTILELRMEGVKNVGVNVEFAHAKLAKEYVPETIALISRYNALYHLHLNDIFTEVDLDLFPASVHILEFAELLYWLHELNYSGWYGLDLFPRYLDAAEMLRQSIFNIKAIVKALEKVGWEKIRRTIDVADPIESQKLIREILGLYLQP</sequence>
<comment type="caution">
    <text evidence="9">The sequence shown here is derived from an EMBL/GenBank/DDBJ whole genome shotgun (WGS) entry which is preliminary data.</text>
</comment>
<evidence type="ECO:0000259" key="7">
    <source>
        <dbReference type="Pfam" id="PF01261"/>
    </source>
</evidence>
<evidence type="ECO:0000256" key="2">
    <source>
        <dbReference type="ARBA" id="ARBA00022490"/>
    </source>
</evidence>
<organism evidence="9">
    <name type="scientific">Ignisphaera aggregans</name>
    <dbReference type="NCBI Taxonomy" id="334771"/>
    <lineage>
        <taxon>Archaea</taxon>
        <taxon>Thermoproteota</taxon>
        <taxon>Thermoprotei</taxon>
        <taxon>Desulfurococcales</taxon>
        <taxon>Desulfurococcaceae</taxon>
        <taxon>Ignisphaera</taxon>
    </lineage>
</organism>
<dbReference type="PANTHER" id="PTHR30268:SF0">
    <property type="entry name" value="L-RHAMNOSE ISOMERASE"/>
    <property type="match status" value="1"/>
</dbReference>
<name>A0A7C4NU74_9CREN</name>
<dbReference type="InterPro" id="IPR036237">
    <property type="entry name" value="Xyl_isomerase-like_sf"/>
</dbReference>
<dbReference type="GO" id="GO:0019324">
    <property type="term" value="P:L-lyxose metabolic process"/>
    <property type="evidence" value="ECO:0007669"/>
    <property type="project" value="TreeGrafter"/>
</dbReference>
<evidence type="ECO:0000313" key="9">
    <source>
        <dbReference type="EMBL" id="HGQ65152.1"/>
    </source>
</evidence>
<dbReference type="InterPro" id="IPR013022">
    <property type="entry name" value="Xyl_isomerase-like_TIM-brl"/>
</dbReference>
<proteinExistence type="predicted"/>
<comment type="subcellular location">
    <subcellularLocation>
        <location evidence="1">Cytoplasm</location>
    </subcellularLocation>
</comment>
<dbReference type="AlphaFoldDB" id="A0A7C4NU74"/>
<dbReference type="InterPro" id="IPR001998">
    <property type="entry name" value="Xylose_isomerase"/>
</dbReference>
<keyword evidence="3" id="KW-0479">Metal-binding</keyword>
<keyword evidence="6" id="KW-0119">Carbohydrate metabolism</keyword>
<keyword evidence="2" id="KW-0963">Cytoplasm</keyword>